<dbReference type="InterPro" id="IPR011992">
    <property type="entry name" value="EF-hand-dom_pair"/>
</dbReference>
<dbReference type="Gene3D" id="1.10.238.10">
    <property type="entry name" value="EF-hand"/>
    <property type="match status" value="1"/>
</dbReference>
<evidence type="ECO:0000256" key="1">
    <source>
        <dbReference type="ARBA" id="ARBA00010994"/>
    </source>
</evidence>
<dbReference type="PANTHER" id="PTHR12932">
    <property type="entry name" value="P25 ALPHA-RELATED"/>
    <property type="match status" value="1"/>
</dbReference>
<organism evidence="2 3">
    <name type="scientific">Dunaliella salina</name>
    <name type="common">Green alga</name>
    <name type="synonym">Protococcus salinus</name>
    <dbReference type="NCBI Taxonomy" id="3046"/>
    <lineage>
        <taxon>Eukaryota</taxon>
        <taxon>Viridiplantae</taxon>
        <taxon>Chlorophyta</taxon>
        <taxon>core chlorophytes</taxon>
        <taxon>Chlorophyceae</taxon>
        <taxon>CS clade</taxon>
        <taxon>Chlamydomonadales</taxon>
        <taxon>Dunaliellaceae</taxon>
        <taxon>Dunaliella</taxon>
    </lineage>
</organism>
<protein>
    <submittedName>
        <fullName evidence="2">P25-alpha</fullName>
    </submittedName>
</protein>
<dbReference type="InterPro" id="IPR008907">
    <property type="entry name" value="TPP/p25"/>
</dbReference>
<evidence type="ECO:0000313" key="2">
    <source>
        <dbReference type="EMBL" id="KAF5840804.1"/>
    </source>
</evidence>
<name>A0ABQ7H1S3_DUNSA</name>
<proteinExistence type="inferred from homology"/>
<dbReference type="Proteomes" id="UP000815325">
    <property type="component" value="Unassembled WGS sequence"/>
</dbReference>
<sequence>MESSFLAYCSIGGKKPELSSAQLEGAKFLKMMREAKLIGGKLDAPKVDVIFMRASKAGKRISYAQFQDAIQQVAEAKGLSVEQVTAKLASADPSTGITKAEAVRHHDDKSTYTGMHVGK</sequence>
<keyword evidence="3" id="KW-1185">Reference proteome</keyword>
<dbReference type="Pfam" id="PF05517">
    <property type="entry name" value="p25-alpha"/>
    <property type="match status" value="1"/>
</dbReference>
<reference evidence="2" key="1">
    <citation type="submission" date="2017-08" db="EMBL/GenBank/DDBJ databases">
        <authorList>
            <person name="Polle J.E."/>
            <person name="Barry K."/>
            <person name="Cushman J."/>
            <person name="Schmutz J."/>
            <person name="Tran D."/>
            <person name="Hathwaick L.T."/>
            <person name="Yim W.C."/>
            <person name="Jenkins J."/>
            <person name="Mckie-Krisberg Z.M."/>
            <person name="Prochnik S."/>
            <person name="Lindquist E."/>
            <person name="Dockter R.B."/>
            <person name="Adam C."/>
            <person name="Molina H."/>
            <person name="Bunkerborg J."/>
            <person name="Jin E."/>
            <person name="Buchheim M."/>
            <person name="Magnuson J."/>
        </authorList>
    </citation>
    <scope>NUCLEOTIDE SEQUENCE</scope>
    <source>
        <strain evidence="2">CCAP 19/18</strain>
    </source>
</reference>
<dbReference type="SUPFAM" id="SSF47473">
    <property type="entry name" value="EF-hand"/>
    <property type="match status" value="1"/>
</dbReference>
<evidence type="ECO:0000313" key="3">
    <source>
        <dbReference type="Proteomes" id="UP000815325"/>
    </source>
</evidence>
<comment type="caution">
    <text evidence="2">The sequence shown here is derived from an EMBL/GenBank/DDBJ whole genome shotgun (WGS) entry which is preliminary data.</text>
</comment>
<gene>
    <name evidence="2" type="ORF">DUNSADRAFT_15514</name>
</gene>
<comment type="similarity">
    <text evidence="1">Belongs to the TPPP family.</text>
</comment>
<accession>A0ABQ7H1S3</accession>
<dbReference type="PANTHER" id="PTHR12932:SF9">
    <property type="entry name" value="TUBULIN POLYMERIZATION-PROMOTING PROTEIN HOMOLOG"/>
    <property type="match status" value="1"/>
</dbReference>
<dbReference type="EMBL" id="MU069503">
    <property type="protein sequence ID" value="KAF5840804.1"/>
    <property type="molecule type" value="Genomic_DNA"/>
</dbReference>